<dbReference type="RefSeq" id="XP_001415667.1">
    <property type="nucleotide sequence ID" value="XM_001415630.1"/>
</dbReference>
<dbReference type="Gene3D" id="3.40.1000.10">
    <property type="entry name" value="Mog1/PsbP, alpha/beta/alpha sandwich"/>
    <property type="match status" value="1"/>
</dbReference>
<accession>A4RS25</accession>
<dbReference type="GO" id="GO:0019898">
    <property type="term" value="C:extrinsic component of membrane"/>
    <property type="evidence" value="ECO:0007669"/>
    <property type="project" value="InterPro"/>
</dbReference>
<dbReference type="OMA" id="FRIGRAK"/>
<keyword evidence="3" id="KW-1185">Reference proteome</keyword>
<dbReference type="Pfam" id="PF01789">
    <property type="entry name" value="PsbP"/>
    <property type="match status" value="1"/>
</dbReference>
<dbReference type="SUPFAM" id="SSF55724">
    <property type="entry name" value="Mog1p/PsbP-like"/>
    <property type="match status" value="1"/>
</dbReference>
<dbReference type="HOGENOM" id="CLU_1417289_0_0_1"/>
<dbReference type="InterPro" id="IPR002683">
    <property type="entry name" value="PsbP_C"/>
</dbReference>
<gene>
    <name evidence="2" type="ORF">OSTLU_29220</name>
</gene>
<name>A4RS25_OSTLU</name>
<proteinExistence type="predicted"/>
<dbReference type="Proteomes" id="UP000001568">
    <property type="component" value="Chromosome 1"/>
</dbReference>
<organism evidence="2 3">
    <name type="scientific">Ostreococcus lucimarinus (strain CCE9901)</name>
    <dbReference type="NCBI Taxonomy" id="436017"/>
    <lineage>
        <taxon>Eukaryota</taxon>
        <taxon>Viridiplantae</taxon>
        <taxon>Chlorophyta</taxon>
        <taxon>Mamiellophyceae</taxon>
        <taxon>Mamiellales</taxon>
        <taxon>Bathycoccaceae</taxon>
        <taxon>Ostreococcus</taxon>
    </lineage>
</organism>
<reference evidence="2 3" key="1">
    <citation type="journal article" date="2007" name="Proc. Natl. Acad. Sci. U.S.A.">
        <title>The tiny eukaryote Ostreococcus provides genomic insights into the paradox of plankton speciation.</title>
        <authorList>
            <person name="Palenik B."/>
            <person name="Grimwood J."/>
            <person name="Aerts A."/>
            <person name="Rouze P."/>
            <person name="Salamov A."/>
            <person name="Putnam N."/>
            <person name="Dupont C."/>
            <person name="Jorgensen R."/>
            <person name="Derelle E."/>
            <person name="Rombauts S."/>
            <person name="Zhou K."/>
            <person name="Otillar R."/>
            <person name="Merchant S.S."/>
            <person name="Podell S."/>
            <person name="Gaasterland T."/>
            <person name="Napoli C."/>
            <person name="Gendler K."/>
            <person name="Manuell A."/>
            <person name="Tai V."/>
            <person name="Vallon O."/>
            <person name="Piganeau G."/>
            <person name="Jancek S."/>
            <person name="Heijde M."/>
            <person name="Jabbari K."/>
            <person name="Bowler C."/>
            <person name="Lohr M."/>
            <person name="Robbens S."/>
            <person name="Werner G."/>
            <person name="Dubchak I."/>
            <person name="Pazour G.J."/>
            <person name="Ren Q."/>
            <person name="Paulsen I."/>
            <person name="Delwiche C."/>
            <person name="Schmutz J."/>
            <person name="Rokhsar D."/>
            <person name="Van de Peer Y."/>
            <person name="Moreau H."/>
            <person name="Grigoriev I.V."/>
        </authorList>
    </citation>
    <scope>NUCLEOTIDE SEQUENCE [LARGE SCALE GENOMIC DNA]</scope>
    <source>
        <strain evidence="2 3">CCE9901</strain>
    </source>
</reference>
<dbReference type="EMBL" id="CP000581">
    <property type="protein sequence ID" value="ABO93959.1"/>
    <property type="molecule type" value="Genomic_DNA"/>
</dbReference>
<dbReference type="KEGG" id="olu:OSTLU_29220"/>
<sequence>MGEPEAARAEAALTTYEDDKLKFKVQYPSDWTTSTGETPASEEILGGGARDLFTISPPGANARDVNVTIVATPAGADFTKMGSLGDAYGFGYGLVVPLNKPRAKKGQEDRIQFAELIDSVGKGDYYKVEYKFAKPSTGINSIFFVLAGLGYDGRVSHLYTATAQYPRAEEDKWRAQVEAIIDSVVYPPTIYG</sequence>
<dbReference type="InterPro" id="IPR016123">
    <property type="entry name" value="Mog1/PsbP_a/b/a-sand"/>
</dbReference>
<dbReference type="STRING" id="436017.A4RS25"/>
<dbReference type="eggNOG" id="ENOG502QT1A">
    <property type="taxonomic scope" value="Eukaryota"/>
</dbReference>
<dbReference type="GeneID" id="4999985"/>
<dbReference type="Gramene" id="ABO93959">
    <property type="protein sequence ID" value="ABO93959"/>
    <property type="gene ID" value="OSTLU_29220"/>
</dbReference>
<dbReference type="GO" id="GO:0015979">
    <property type="term" value="P:photosynthesis"/>
    <property type="evidence" value="ECO:0007669"/>
    <property type="project" value="InterPro"/>
</dbReference>
<dbReference type="AlphaFoldDB" id="A4RS25"/>
<feature type="domain" description="PsbP C-terminal" evidence="1">
    <location>
        <begin position="13"/>
        <end position="183"/>
    </location>
</feature>
<dbReference type="GO" id="GO:0009654">
    <property type="term" value="C:photosystem II oxygen evolving complex"/>
    <property type="evidence" value="ECO:0007669"/>
    <property type="project" value="InterPro"/>
</dbReference>
<dbReference type="OrthoDB" id="2013293at2759"/>
<protein>
    <recommendedName>
        <fullName evidence="1">PsbP C-terminal domain-containing protein</fullName>
    </recommendedName>
</protein>
<evidence type="ECO:0000259" key="1">
    <source>
        <dbReference type="Pfam" id="PF01789"/>
    </source>
</evidence>
<evidence type="ECO:0000313" key="3">
    <source>
        <dbReference type="Proteomes" id="UP000001568"/>
    </source>
</evidence>
<dbReference type="GO" id="GO:0005509">
    <property type="term" value="F:calcium ion binding"/>
    <property type="evidence" value="ECO:0007669"/>
    <property type="project" value="InterPro"/>
</dbReference>
<evidence type="ECO:0000313" key="2">
    <source>
        <dbReference type="EMBL" id="ABO93959.1"/>
    </source>
</evidence>